<dbReference type="Proteomes" id="UP001237823">
    <property type="component" value="Unassembled WGS sequence"/>
</dbReference>
<organism evidence="2 3">
    <name type="scientific">Curtobacterium citri</name>
    <dbReference type="NCBI Taxonomy" id="3055139"/>
    <lineage>
        <taxon>Bacteria</taxon>
        <taxon>Bacillati</taxon>
        <taxon>Actinomycetota</taxon>
        <taxon>Actinomycetes</taxon>
        <taxon>Micrococcales</taxon>
        <taxon>Microbacteriaceae</taxon>
        <taxon>Curtobacterium</taxon>
    </lineage>
</organism>
<protein>
    <recommendedName>
        <fullName evidence="4">DUF4190 domain-containing protein</fullName>
    </recommendedName>
</protein>
<evidence type="ECO:0000313" key="2">
    <source>
        <dbReference type="EMBL" id="MDM7885158.1"/>
    </source>
</evidence>
<comment type="caution">
    <text evidence="2">The sequence shown here is derived from an EMBL/GenBank/DDBJ whole genome shotgun (WGS) entry which is preliminary data.</text>
</comment>
<gene>
    <name evidence="2" type="ORF">QUG92_08570</name>
</gene>
<keyword evidence="1" id="KW-0812">Transmembrane</keyword>
<evidence type="ECO:0008006" key="4">
    <source>
        <dbReference type="Google" id="ProtNLM"/>
    </source>
</evidence>
<keyword evidence="1" id="KW-0472">Membrane</keyword>
<name>A0ABT7T6F3_9MICO</name>
<feature type="transmembrane region" description="Helical" evidence="1">
    <location>
        <begin position="12"/>
        <end position="35"/>
    </location>
</feature>
<sequence>MGAVARDHEPPAALATVAVLLAPLSLWMGIIVPAAGMARHVFLGAVFGLVGVLCGLRAVRIAGRRRAVRVWAWVGLVLAAIGLVMMAWQLLTFATGGGFPPPFWSPYARR</sequence>
<reference evidence="2 3" key="1">
    <citation type="submission" date="2023-06" db="EMBL/GenBank/DDBJ databases">
        <authorList>
            <person name="Feng G."/>
            <person name="Li J."/>
            <person name="Zhu H."/>
        </authorList>
    </citation>
    <scope>NUCLEOTIDE SEQUENCE [LARGE SCALE GENOMIC DNA]</scope>
    <source>
        <strain evidence="2 3">RHCKG23</strain>
    </source>
</reference>
<feature type="transmembrane region" description="Helical" evidence="1">
    <location>
        <begin position="71"/>
        <end position="91"/>
    </location>
</feature>
<evidence type="ECO:0000313" key="3">
    <source>
        <dbReference type="Proteomes" id="UP001237823"/>
    </source>
</evidence>
<dbReference type="RefSeq" id="WP_289458724.1">
    <property type="nucleotide sequence ID" value="NZ_JAUCML010000004.1"/>
</dbReference>
<dbReference type="EMBL" id="JAUCML010000004">
    <property type="protein sequence ID" value="MDM7885158.1"/>
    <property type="molecule type" value="Genomic_DNA"/>
</dbReference>
<evidence type="ECO:0000256" key="1">
    <source>
        <dbReference type="SAM" id="Phobius"/>
    </source>
</evidence>
<proteinExistence type="predicted"/>
<feature type="transmembrane region" description="Helical" evidence="1">
    <location>
        <begin position="41"/>
        <end position="59"/>
    </location>
</feature>
<keyword evidence="1" id="KW-1133">Transmembrane helix</keyword>
<accession>A0ABT7T6F3</accession>
<keyword evidence="3" id="KW-1185">Reference proteome</keyword>